<comment type="caution">
    <text evidence="3">The sequence shown here is derived from an EMBL/GenBank/DDBJ whole genome shotgun (WGS) entry which is preliminary data.</text>
</comment>
<comment type="similarity">
    <text evidence="1">Belongs to the free Met sulfoxide reductase family.</text>
</comment>
<evidence type="ECO:0000313" key="4">
    <source>
        <dbReference type="Proteomes" id="UP000246744"/>
    </source>
</evidence>
<dbReference type="SMART" id="SM00065">
    <property type="entry name" value="GAF"/>
    <property type="match status" value="1"/>
</dbReference>
<keyword evidence="4" id="KW-1185">Reference proteome</keyword>
<dbReference type="GO" id="GO:0033745">
    <property type="term" value="F:L-methionine-(R)-S-oxide reductase activity"/>
    <property type="evidence" value="ECO:0007669"/>
    <property type="project" value="TreeGrafter"/>
</dbReference>
<name>A0A317PWV5_9ENTR</name>
<dbReference type="InterPro" id="IPR051330">
    <property type="entry name" value="Phosphatase_reg/MetRdx"/>
</dbReference>
<dbReference type="Pfam" id="PF13185">
    <property type="entry name" value="GAF_2"/>
    <property type="match status" value="1"/>
</dbReference>
<dbReference type="FunFam" id="3.30.450.40:FF:000008">
    <property type="entry name" value="GAF domain-containing proteins"/>
    <property type="match status" value="1"/>
</dbReference>
<dbReference type="InterPro" id="IPR029016">
    <property type="entry name" value="GAF-like_dom_sf"/>
</dbReference>
<organism evidence="3 4">
    <name type="scientific">Mangrovibacter plantisponsor</name>
    <dbReference type="NCBI Taxonomy" id="451513"/>
    <lineage>
        <taxon>Bacteria</taxon>
        <taxon>Pseudomonadati</taxon>
        <taxon>Pseudomonadota</taxon>
        <taxon>Gammaproteobacteria</taxon>
        <taxon>Enterobacterales</taxon>
        <taxon>Enterobacteriaceae</taxon>
        <taxon>Mangrovibacter</taxon>
    </lineage>
</organism>
<dbReference type="PANTHER" id="PTHR21021:SF15">
    <property type="entry name" value="FREE METHIONINE-R-SULFOXIDE REDUCTASE"/>
    <property type="match status" value="1"/>
</dbReference>
<dbReference type="Proteomes" id="UP000246744">
    <property type="component" value="Unassembled WGS sequence"/>
</dbReference>
<dbReference type="Gene3D" id="3.30.450.40">
    <property type="match status" value="1"/>
</dbReference>
<dbReference type="EMBL" id="QGTS01000008">
    <property type="protein sequence ID" value="PWW07654.1"/>
    <property type="molecule type" value="Genomic_DNA"/>
</dbReference>
<dbReference type="PANTHER" id="PTHR21021">
    <property type="entry name" value="GAF/PUTATIVE CYTOSKELETAL PROTEIN"/>
    <property type="match status" value="1"/>
</dbReference>
<proteinExistence type="inferred from homology"/>
<evidence type="ECO:0000256" key="1">
    <source>
        <dbReference type="ARBA" id="ARBA00038454"/>
    </source>
</evidence>
<dbReference type="SUPFAM" id="SSF55781">
    <property type="entry name" value="GAF domain-like"/>
    <property type="match status" value="1"/>
</dbReference>
<reference evidence="3 4" key="1">
    <citation type="submission" date="2018-05" db="EMBL/GenBank/DDBJ databases">
        <title>Genomic Encyclopedia of Type Strains, Phase IV (KMG-IV): sequencing the most valuable type-strain genomes for metagenomic binning, comparative biology and taxonomic classification.</title>
        <authorList>
            <person name="Goeker M."/>
        </authorList>
    </citation>
    <scope>NUCLEOTIDE SEQUENCE [LARGE SCALE GENOMIC DNA]</scope>
    <source>
        <strain evidence="3 4">DSM 19579</strain>
    </source>
</reference>
<evidence type="ECO:0000313" key="3">
    <source>
        <dbReference type="EMBL" id="PWW07654.1"/>
    </source>
</evidence>
<dbReference type="InterPro" id="IPR003018">
    <property type="entry name" value="GAF"/>
</dbReference>
<protein>
    <submittedName>
        <fullName evidence="3">GAF domain-containing protein</fullName>
    </submittedName>
</protein>
<gene>
    <name evidence="3" type="ORF">DES37_10878</name>
</gene>
<accession>A0A317PWV5</accession>
<dbReference type="AlphaFoldDB" id="A0A317PWV5"/>
<feature type="domain" description="GAF" evidence="2">
    <location>
        <begin position="45"/>
        <end position="197"/>
    </location>
</feature>
<sequence length="200" mass="21650">MDGVVYPEKGFILSPGAFIAYFSSPGSNVIQPSELLMNKELFYQELNRDFSALMAGENSFLAVLANTSALLFERLSSVNWAGFYLLEGDTLVLGPFQGKIACVRIPTGKGVCGTAIASGKVQRVEDVHAFDGHIACDASSNAEIVFPITVAGRQLGVLDIDSTEYGRFDEEDERGLGTLVTELEKLLSGTDFEKFFLTDA</sequence>
<dbReference type="GO" id="GO:0005829">
    <property type="term" value="C:cytosol"/>
    <property type="evidence" value="ECO:0007669"/>
    <property type="project" value="TreeGrafter"/>
</dbReference>
<evidence type="ECO:0000259" key="2">
    <source>
        <dbReference type="SMART" id="SM00065"/>
    </source>
</evidence>